<dbReference type="EMBL" id="HBIQ01007737">
    <property type="protein sequence ID" value="CAE0523146.1"/>
    <property type="molecule type" value="Transcribed_RNA"/>
</dbReference>
<dbReference type="GO" id="GO:0003712">
    <property type="term" value="F:transcription coregulator activity"/>
    <property type="evidence" value="ECO:0007669"/>
    <property type="project" value="TreeGrafter"/>
</dbReference>
<dbReference type="InterPro" id="IPR003347">
    <property type="entry name" value="JmjC_dom"/>
</dbReference>
<keyword evidence="2" id="KW-0479">Metal-binding</keyword>
<feature type="region of interest" description="Disordered" evidence="4">
    <location>
        <begin position="1"/>
        <end position="36"/>
    </location>
</feature>
<feature type="region of interest" description="Disordered" evidence="4">
    <location>
        <begin position="305"/>
        <end position="334"/>
    </location>
</feature>
<dbReference type="GO" id="GO:0000118">
    <property type="term" value="C:histone deacetylase complex"/>
    <property type="evidence" value="ECO:0007669"/>
    <property type="project" value="TreeGrafter"/>
</dbReference>
<dbReference type="PANTHER" id="PTHR12549">
    <property type="entry name" value="JMJC DOMAIN-CONTAINING HISTONE DEMETHYLATION PROTEIN"/>
    <property type="match status" value="1"/>
</dbReference>
<dbReference type="GO" id="GO:0046872">
    <property type="term" value="F:metal ion binding"/>
    <property type="evidence" value="ECO:0007669"/>
    <property type="project" value="UniProtKB-KW"/>
</dbReference>
<evidence type="ECO:0000313" key="6">
    <source>
        <dbReference type="EMBL" id="CAE0523146.1"/>
    </source>
</evidence>
<evidence type="ECO:0000256" key="4">
    <source>
        <dbReference type="SAM" id="MobiDB-lite"/>
    </source>
</evidence>
<evidence type="ECO:0000259" key="5">
    <source>
        <dbReference type="PROSITE" id="PS51184"/>
    </source>
</evidence>
<dbReference type="AlphaFoldDB" id="A0A7S3RGU3"/>
<dbReference type="InterPro" id="IPR045109">
    <property type="entry name" value="LSDs-like"/>
</dbReference>
<accession>A0A7S3RGU3</accession>
<sequence length="634" mass="66298">MDAEANAADCKAEVEDAELQERLIGDSSRGERGSAAGVRTAAEMAVEAEGAMLEGSAAASVAGAVIRDEGGAIGPLRVLQAEAALARVDASRAPTTGLAPLDDGPSERDPSAHLTPVLGSVERVDLVPSRGGRPAGASYRPVPTLRQQAAQLAAARAAATEVARRSGWASRGSEGGGACVTSGRSPSRRAACGTSKSGGGSSRNGAKMPPWRATPTMGAGAWADGAERSSEFRQTFCAGVPLVVKGVHARLKRDWSAAGLAKIHGHRQVAITDAANDTPFGTVSLSDFLEGFTNPTHVPTAAIATGKKATSPSRLGGSREAHSTSPANVSGGATRRRALKLRDWPHDDSFREVLPHHYVDLQAALPIGAYTRADGHFNLASYHDPSLAAPDLGPKLYCAYGAWNPELFDRDEAAASYAMDDSDVAKAALDNGVRGGTTRLHCDMSDAINLLVHVASDSGAAEVEGDARAHMLSDCEIGGQEILPSHGAVWHIFSAEDTETLRRILPTLLPAGTIMPSSFLLDSSVYLNAHILYQLEVDAGIRPYVVLQEVGDALIIPAGCAHQVANIRSCVKVATDFVSPDHIPHVSRLAAERRLLPATHGRKTDVLGFETLLFNAASLAVHTLGEECGLPSRK</sequence>
<dbReference type="Pfam" id="PF02373">
    <property type="entry name" value="JmjC"/>
    <property type="match status" value="1"/>
</dbReference>
<evidence type="ECO:0000256" key="3">
    <source>
        <dbReference type="ARBA" id="ARBA00023242"/>
    </source>
</evidence>
<dbReference type="Gene3D" id="2.60.120.650">
    <property type="entry name" value="Cupin"/>
    <property type="match status" value="1"/>
</dbReference>
<dbReference type="PANTHER" id="PTHR12549:SF38">
    <property type="entry name" value="JMJC DOMAIN-CONTAINING HISTONE DEMETHYLASE 2, ISOFORM A"/>
    <property type="match status" value="1"/>
</dbReference>
<feature type="region of interest" description="Disordered" evidence="4">
    <location>
        <begin position="164"/>
        <end position="222"/>
    </location>
</feature>
<evidence type="ECO:0000256" key="2">
    <source>
        <dbReference type="ARBA" id="ARBA00022723"/>
    </source>
</evidence>
<feature type="compositionally biased region" description="Basic and acidic residues" evidence="4">
    <location>
        <begin position="10"/>
        <end position="32"/>
    </location>
</feature>
<dbReference type="GO" id="GO:0000785">
    <property type="term" value="C:chromatin"/>
    <property type="evidence" value="ECO:0007669"/>
    <property type="project" value="TreeGrafter"/>
</dbReference>
<evidence type="ECO:0000256" key="1">
    <source>
        <dbReference type="ARBA" id="ARBA00004123"/>
    </source>
</evidence>
<dbReference type="SMART" id="SM00558">
    <property type="entry name" value="JmjC"/>
    <property type="match status" value="1"/>
</dbReference>
<dbReference type="GO" id="GO:0006357">
    <property type="term" value="P:regulation of transcription by RNA polymerase II"/>
    <property type="evidence" value="ECO:0007669"/>
    <property type="project" value="TreeGrafter"/>
</dbReference>
<comment type="subcellular location">
    <subcellularLocation>
        <location evidence="1">Nucleus</location>
    </subcellularLocation>
</comment>
<gene>
    <name evidence="6" type="ORF">SACU0126_LOCUS2655</name>
</gene>
<keyword evidence="3" id="KW-0539">Nucleus</keyword>
<organism evidence="6">
    <name type="scientific">Strombidinopsis acuminata</name>
    <dbReference type="NCBI Taxonomy" id="141414"/>
    <lineage>
        <taxon>Eukaryota</taxon>
        <taxon>Sar</taxon>
        <taxon>Alveolata</taxon>
        <taxon>Ciliophora</taxon>
        <taxon>Intramacronucleata</taxon>
        <taxon>Spirotrichea</taxon>
        <taxon>Choreotrichia</taxon>
        <taxon>Choreotrichida</taxon>
        <taxon>Strombidinopsidae</taxon>
        <taxon>Strombidinopsis</taxon>
    </lineage>
</organism>
<dbReference type="PROSITE" id="PS51184">
    <property type="entry name" value="JMJC"/>
    <property type="match status" value="1"/>
</dbReference>
<protein>
    <recommendedName>
        <fullName evidence="5">JmjC domain-containing protein</fullName>
    </recommendedName>
</protein>
<proteinExistence type="predicted"/>
<feature type="region of interest" description="Disordered" evidence="4">
    <location>
        <begin position="94"/>
        <end position="114"/>
    </location>
</feature>
<dbReference type="GO" id="GO:0032454">
    <property type="term" value="F:histone H3K9 demethylase activity"/>
    <property type="evidence" value="ECO:0007669"/>
    <property type="project" value="InterPro"/>
</dbReference>
<dbReference type="SUPFAM" id="SSF51197">
    <property type="entry name" value="Clavaminate synthase-like"/>
    <property type="match status" value="1"/>
</dbReference>
<dbReference type="GO" id="GO:0031490">
    <property type="term" value="F:chromatin DNA binding"/>
    <property type="evidence" value="ECO:0007669"/>
    <property type="project" value="TreeGrafter"/>
</dbReference>
<name>A0A7S3RGU3_9SPIT</name>
<feature type="domain" description="JmjC" evidence="5">
    <location>
        <begin position="400"/>
        <end position="594"/>
    </location>
</feature>
<reference evidence="6" key="1">
    <citation type="submission" date="2021-01" db="EMBL/GenBank/DDBJ databases">
        <authorList>
            <person name="Corre E."/>
            <person name="Pelletier E."/>
            <person name="Niang G."/>
            <person name="Scheremetjew M."/>
            <person name="Finn R."/>
            <person name="Kale V."/>
            <person name="Holt S."/>
            <person name="Cochrane G."/>
            <person name="Meng A."/>
            <person name="Brown T."/>
            <person name="Cohen L."/>
        </authorList>
    </citation>
    <scope>NUCLEOTIDE SEQUENCE</scope>
    <source>
        <strain evidence="6">SPMC142</strain>
    </source>
</reference>